<accession>A0A8K0C8I0</accession>
<comment type="caution">
    <text evidence="1">The sequence shown here is derived from an EMBL/GenBank/DDBJ whole genome shotgun (WGS) entry which is preliminary data.</text>
</comment>
<dbReference type="Proteomes" id="UP000801492">
    <property type="component" value="Unassembled WGS sequence"/>
</dbReference>
<name>A0A8K0C8I0_IGNLU</name>
<evidence type="ECO:0000313" key="2">
    <source>
        <dbReference type="Proteomes" id="UP000801492"/>
    </source>
</evidence>
<organism evidence="1 2">
    <name type="scientific">Ignelater luminosus</name>
    <name type="common">Cucubano</name>
    <name type="synonym">Pyrophorus luminosus</name>
    <dbReference type="NCBI Taxonomy" id="2038154"/>
    <lineage>
        <taxon>Eukaryota</taxon>
        <taxon>Metazoa</taxon>
        <taxon>Ecdysozoa</taxon>
        <taxon>Arthropoda</taxon>
        <taxon>Hexapoda</taxon>
        <taxon>Insecta</taxon>
        <taxon>Pterygota</taxon>
        <taxon>Neoptera</taxon>
        <taxon>Endopterygota</taxon>
        <taxon>Coleoptera</taxon>
        <taxon>Polyphaga</taxon>
        <taxon>Elateriformia</taxon>
        <taxon>Elateroidea</taxon>
        <taxon>Elateridae</taxon>
        <taxon>Agrypninae</taxon>
        <taxon>Pyrophorini</taxon>
        <taxon>Ignelater</taxon>
    </lineage>
</organism>
<keyword evidence="2" id="KW-1185">Reference proteome</keyword>
<dbReference type="OrthoDB" id="418748at2759"/>
<protein>
    <submittedName>
        <fullName evidence="1">Uncharacterized protein</fullName>
    </submittedName>
</protein>
<dbReference type="InterPro" id="IPR036691">
    <property type="entry name" value="Endo/exonu/phosph_ase_sf"/>
</dbReference>
<dbReference type="Gene3D" id="3.60.10.10">
    <property type="entry name" value="Endonuclease/exonuclease/phosphatase"/>
    <property type="match status" value="1"/>
</dbReference>
<gene>
    <name evidence="1" type="ORF">ILUMI_23596</name>
</gene>
<dbReference type="EMBL" id="VTPC01090604">
    <property type="protein sequence ID" value="KAF2882579.1"/>
    <property type="molecule type" value="Genomic_DNA"/>
</dbReference>
<reference evidence="1" key="1">
    <citation type="submission" date="2019-08" db="EMBL/GenBank/DDBJ databases">
        <title>The genome of the North American firefly Photinus pyralis.</title>
        <authorList>
            <consortium name="Photinus pyralis genome working group"/>
            <person name="Fallon T.R."/>
            <person name="Sander Lower S.E."/>
            <person name="Weng J.-K."/>
        </authorList>
    </citation>
    <scope>NUCLEOTIDE SEQUENCE</scope>
    <source>
        <strain evidence="1">TRF0915ILg1</strain>
        <tissue evidence="1">Whole body</tissue>
    </source>
</reference>
<sequence length="254" mass="30277">MVMGDLNGRVRSNHAACKEVIGRYGECPSVLSRNGKSILELCVANDLTAANTFYLHKRIHQYTRTSKKRNEKSIIDYYILVMDVRVRKGMELGTDHHFLKVKLKMSNGGTINYYKLRSPEAKEEFVQDVEQEMINQAEALGEATFKTKWWNDEVKREIKFKKGRFREYLRVSEDEKTAAYSRYKEQRRVARNALKRAQEQSWEEFGRKMEEDCEQDQKLFYRVLKNMIRVRCHIKQIKAKTEKELQKEREMMER</sequence>
<dbReference type="AlphaFoldDB" id="A0A8K0C8I0"/>
<proteinExistence type="predicted"/>
<evidence type="ECO:0000313" key="1">
    <source>
        <dbReference type="EMBL" id="KAF2882579.1"/>
    </source>
</evidence>